<proteinExistence type="predicted"/>
<name>A0AAD4YHC7_OVIAM</name>
<dbReference type="EMBL" id="JAKZEL010000002">
    <property type="protein sequence ID" value="KAI4546836.1"/>
    <property type="molecule type" value="Genomic_DNA"/>
</dbReference>
<protein>
    <submittedName>
        <fullName evidence="1">Uncharacterized protein</fullName>
    </submittedName>
</protein>
<dbReference type="Proteomes" id="UP001214576">
    <property type="component" value="Unassembled WGS sequence"/>
</dbReference>
<evidence type="ECO:0000313" key="1">
    <source>
        <dbReference type="EMBL" id="KAI4546836.1"/>
    </source>
</evidence>
<accession>A0AAD4YHC7</accession>
<gene>
    <name evidence="1" type="ORF">MG293_003391</name>
</gene>
<reference evidence="1" key="1">
    <citation type="submission" date="2022-03" db="EMBL/GenBank/DDBJ databases">
        <title>Genomic analyses of argali, domestic sheep and their hybrids provide insights into chromosomal evolution, heterosis and genetic basis of agronomic traits.</title>
        <authorList>
            <person name="Li M."/>
        </authorList>
    </citation>
    <scope>NUCLEOTIDE SEQUENCE</scope>
    <source>
        <strain evidence="1">CAU-MHL-2022a</strain>
        <tissue evidence="1">Skin</tissue>
    </source>
</reference>
<keyword evidence="2" id="KW-1185">Reference proteome</keyword>
<sequence length="204" mass="22894">MRFRSRNVGSPESSTRAFRVSQVLQKKEQISEFTGRQLRMCYLIYKIRIVLSLPKTPHESLKNPETVYGEALWKTEITGVQIDICYPQYNDVSFKHLCGKKTFHDTMGLISNGQMHKLTGVPGLPCERAVALIQLKMQVNEDAAAALPTLDPPKQRSHIKTCFHAAAQHIPGLLRKCKSTANLAHECGCKITYIIIESKGEAVN</sequence>
<organism evidence="1 2">
    <name type="scientific">Ovis ammon polii</name>
    <dbReference type="NCBI Taxonomy" id="230172"/>
    <lineage>
        <taxon>Eukaryota</taxon>
        <taxon>Metazoa</taxon>
        <taxon>Chordata</taxon>
        <taxon>Craniata</taxon>
        <taxon>Vertebrata</taxon>
        <taxon>Euteleostomi</taxon>
        <taxon>Mammalia</taxon>
        <taxon>Eutheria</taxon>
        <taxon>Laurasiatheria</taxon>
        <taxon>Artiodactyla</taxon>
        <taxon>Ruminantia</taxon>
        <taxon>Pecora</taxon>
        <taxon>Bovidae</taxon>
        <taxon>Caprinae</taxon>
        <taxon>Ovis</taxon>
    </lineage>
</organism>
<evidence type="ECO:0000313" key="2">
    <source>
        <dbReference type="Proteomes" id="UP001214576"/>
    </source>
</evidence>
<dbReference type="AlphaFoldDB" id="A0AAD4YHC7"/>
<comment type="caution">
    <text evidence="1">The sequence shown here is derived from an EMBL/GenBank/DDBJ whole genome shotgun (WGS) entry which is preliminary data.</text>
</comment>